<dbReference type="PROSITE" id="PS01091">
    <property type="entry name" value="TATD_3"/>
    <property type="match status" value="1"/>
</dbReference>
<feature type="binding site" evidence="4">
    <location>
        <position position="136"/>
    </location>
    <ligand>
        <name>a divalent metal cation</name>
        <dbReference type="ChEBI" id="CHEBI:60240"/>
        <label>2</label>
    </ligand>
</feature>
<dbReference type="InterPro" id="IPR001130">
    <property type="entry name" value="TatD-like"/>
</dbReference>
<dbReference type="FunFam" id="3.20.20.140:FF:000005">
    <property type="entry name" value="TatD family hydrolase"/>
    <property type="match status" value="1"/>
</dbReference>
<evidence type="ECO:0000256" key="2">
    <source>
        <dbReference type="ARBA" id="ARBA00022723"/>
    </source>
</evidence>
<keyword evidence="2 4" id="KW-0479">Metal-binding</keyword>
<comment type="caution">
    <text evidence="5">The sequence shown here is derived from an EMBL/GenBank/DDBJ whole genome shotgun (WGS) entry which is preliminary data.</text>
</comment>
<dbReference type="GO" id="GO:0016788">
    <property type="term" value="F:hydrolase activity, acting on ester bonds"/>
    <property type="evidence" value="ECO:0007669"/>
    <property type="project" value="InterPro"/>
</dbReference>
<accession>A0A8J7MEI0</accession>
<dbReference type="GO" id="GO:0005829">
    <property type="term" value="C:cytosol"/>
    <property type="evidence" value="ECO:0007669"/>
    <property type="project" value="TreeGrafter"/>
</dbReference>
<evidence type="ECO:0000256" key="1">
    <source>
        <dbReference type="ARBA" id="ARBA00009275"/>
    </source>
</evidence>
<dbReference type="PIRSF" id="PIRSF005902">
    <property type="entry name" value="DNase_TatD"/>
    <property type="match status" value="1"/>
</dbReference>
<evidence type="ECO:0000256" key="3">
    <source>
        <dbReference type="ARBA" id="ARBA00022801"/>
    </source>
</evidence>
<dbReference type="AlphaFoldDB" id="A0A8J7MEI0"/>
<dbReference type="Gene3D" id="3.20.20.140">
    <property type="entry name" value="Metal-dependent hydrolases"/>
    <property type="match status" value="1"/>
</dbReference>
<dbReference type="GO" id="GO:0046872">
    <property type="term" value="F:metal ion binding"/>
    <property type="evidence" value="ECO:0007669"/>
    <property type="project" value="UniProtKB-KW"/>
</dbReference>
<name>A0A8J7MEI0_9BACT</name>
<dbReference type="InterPro" id="IPR018228">
    <property type="entry name" value="DNase_TatD-rel_CS"/>
</dbReference>
<dbReference type="Pfam" id="PF01026">
    <property type="entry name" value="TatD_DNase"/>
    <property type="match status" value="1"/>
</dbReference>
<dbReference type="InterPro" id="IPR032466">
    <property type="entry name" value="Metal_Hydrolase"/>
</dbReference>
<sequence>MITDTHCHLASHKFPADEIPQLIDRAQEAGVHRMITLATSLEDFPSNLQLAEQYDSIYCCLGIHPCDVHETPDSYLAELKVHAQHAKCVAIGETGLDYFHPAPDGWTEADYHQRQRDFLTSHFELAAELGLNIVIHTRDKSGDQSFRDALAIYRLYAHKVRAVFHCFLGPWQRGEAVVELGGVLSYTGIATFKKSTDVLDAAVQTPAGAIMVETDAPYLAPVPHRGKRNEPSYTQHTAEHIAKARGESLESFAEHSEKCAKEFFKLA</sequence>
<feature type="binding site" evidence="4">
    <location>
        <position position="6"/>
    </location>
    <ligand>
        <name>a divalent metal cation</name>
        <dbReference type="ChEBI" id="CHEBI:60240"/>
        <label>1</label>
    </ligand>
</feature>
<dbReference type="SUPFAM" id="SSF51556">
    <property type="entry name" value="Metallo-dependent hydrolases"/>
    <property type="match status" value="1"/>
</dbReference>
<keyword evidence="3 5" id="KW-0378">Hydrolase</keyword>
<feature type="binding site" evidence="4">
    <location>
        <position position="8"/>
    </location>
    <ligand>
        <name>a divalent metal cation</name>
        <dbReference type="ChEBI" id="CHEBI:60240"/>
        <label>1</label>
    </ligand>
</feature>
<dbReference type="RefSeq" id="WP_200311840.1">
    <property type="nucleotide sequence ID" value="NZ_JAENIM010000041.1"/>
</dbReference>
<dbReference type="Proteomes" id="UP000624703">
    <property type="component" value="Unassembled WGS sequence"/>
</dbReference>
<protein>
    <submittedName>
        <fullName evidence="5">TatD family hydrolase</fullName>
    </submittedName>
</protein>
<comment type="similarity">
    <text evidence="1">Belongs to the metallo-dependent hydrolases superfamily. TatD-type hydrolase family.</text>
</comment>
<evidence type="ECO:0000313" key="6">
    <source>
        <dbReference type="Proteomes" id="UP000624703"/>
    </source>
</evidence>
<evidence type="ECO:0000256" key="4">
    <source>
        <dbReference type="PIRSR" id="PIRSR005902-1"/>
    </source>
</evidence>
<feature type="binding site" evidence="4">
    <location>
        <position position="215"/>
    </location>
    <ligand>
        <name>a divalent metal cation</name>
        <dbReference type="ChEBI" id="CHEBI:60240"/>
        <label>1</label>
    </ligand>
</feature>
<gene>
    <name evidence="5" type="ORF">JIN82_11745</name>
</gene>
<feature type="binding site" evidence="4">
    <location>
        <position position="165"/>
    </location>
    <ligand>
        <name>a divalent metal cation</name>
        <dbReference type="ChEBI" id="CHEBI:60240"/>
        <label>2</label>
    </ligand>
</feature>
<feature type="binding site" evidence="4">
    <location>
        <position position="93"/>
    </location>
    <ligand>
        <name>a divalent metal cation</name>
        <dbReference type="ChEBI" id="CHEBI:60240"/>
        <label>1</label>
    </ligand>
</feature>
<dbReference type="CDD" id="cd01310">
    <property type="entry name" value="TatD_DNAse"/>
    <property type="match status" value="1"/>
</dbReference>
<dbReference type="GO" id="GO:0004536">
    <property type="term" value="F:DNA nuclease activity"/>
    <property type="evidence" value="ECO:0007669"/>
    <property type="project" value="InterPro"/>
</dbReference>
<evidence type="ECO:0000313" key="5">
    <source>
        <dbReference type="EMBL" id="MBK1791826.1"/>
    </source>
</evidence>
<reference evidence="5" key="1">
    <citation type="submission" date="2021-01" db="EMBL/GenBank/DDBJ databases">
        <title>Modified the classification status of verrucomicrobia.</title>
        <authorList>
            <person name="Feng X."/>
        </authorList>
    </citation>
    <scope>NUCLEOTIDE SEQUENCE</scope>
    <source>
        <strain evidence="5">_KCTC 22039</strain>
    </source>
</reference>
<organism evidence="5 6">
    <name type="scientific">Persicirhabdus sediminis</name>
    <dbReference type="NCBI Taxonomy" id="454144"/>
    <lineage>
        <taxon>Bacteria</taxon>
        <taxon>Pseudomonadati</taxon>
        <taxon>Verrucomicrobiota</taxon>
        <taxon>Verrucomicrobiia</taxon>
        <taxon>Verrucomicrobiales</taxon>
        <taxon>Verrucomicrobiaceae</taxon>
        <taxon>Persicirhabdus</taxon>
    </lineage>
</organism>
<keyword evidence="6" id="KW-1185">Reference proteome</keyword>
<dbReference type="EMBL" id="JAENIM010000041">
    <property type="protein sequence ID" value="MBK1791826.1"/>
    <property type="molecule type" value="Genomic_DNA"/>
</dbReference>
<dbReference type="PANTHER" id="PTHR46124:SF2">
    <property type="entry name" value="D-AMINOACYL-TRNA DEACYLASE"/>
    <property type="match status" value="1"/>
</dbReference>
<proteinExistence type="inferred from homology"/>
<dbReference type="InterPro" id="IPR015991">
    <property type="entry name" value="TatD/YcfH-like"/>
</dbReference>
<dbReference type="PANTHER" id="PTHR46124">
    <property type="entry name" value="D-AMINOACYL-TRNA DEACYLASE"/>
    <property type="match status" value="1"/>
</dbReference>
<dbReference type="NCBIfam" id="TIGR00010">
    <property type="entry name" value="YchF/TatD family DNA exonuclease"/>
    <property type="match status" value="1"/>
</dbReference>